<name>A0ABU0UVK2_ACIBI</name>
<accession>A0ABU0UVK2</accession>
<evidence type="ECO:0008006" key="4">
    <source>
        <dbReference type="Google" id="ProtNLM"/>
    </source>
</evidence>
<proteinExistence type="predicted"/>
<organism evidence="2 3">
    <name type="scientific">Acinetobacter baylyi</name>
    <dbReference type="NCBI Taxonomy" id="202950"/>
    <lineage>
        <taxon>Bacteria</taxon>
        <taxon>Pseudomonadati</taxon>
        <taxon>Pseudomonadota</taxon>
        <taxon>Gammaproteobacteria</taxon>
        <taxon>Moraxellales</taxon>
        <taxon>Moraxellaceae</taxon>
        <taxon>Acinetobacter</taxon>
    </lineage>
</organism>
<comment type="caution">
    <text evidence="2">The sequence shown here is derived from an EMBL/GenBank/DDBJ whole genome shotgun (WGS) entry which is preliminary data.</text>
</comment>
<feature type="signal peptide" evidence="1">
    <location>
        <begin position="1"/>
        <end position="29"/>
    </location>
</feature>
<evidence type="ECO:0000256" key="1">
    <source>
        <dbReference type="SAM" id="SignalP"/>
    </source>
</evidence>
<evidence type="ECO:0000313" key="2">
    <source>
        <dbReference type="EMBL" id="MDQ1208564.1"/>
    </source>
</evidence>
<keyword evidence="1" id="KW-0732">Signal</keyword>
<evidence type="ECO:0000313" key="3">
    <source>
        <dbReference type="Proteomes" id="UP001233360"/>
    </source>
</evidence>
<feature type="chain" id="PRO_5046667376" description="DUF2946 domain-containing protein" evidence="1">
    <location>
        <begin position="30"/>
        <end position="152"/>
    </location>
</feature>
<gene>
    <name evidence="2" type="ORF">QE380_001487</name>
</gene>
<reference evidence="2 3" key="1">
    <citation type="submission" date="2023-07" db="EMBL/GenBank/DDBJ databases">
        <title>Functional and genomic diversity of the sorghum phyllosphere microbiome.</title>
        <authorList>
            <person name="Shade A."/>
        </authorList>
    </citation>
    <scope>NUCLEOTIDE SEQUENCE [LARGE SCALE GENOMIC DNA]</scope>
    <source>
        <strain evidence="2 3">SORGH_AS_0887</strain>
    </source>
</reference>
<sequence length="152" mass="17260">MGLNTIQRKHTWFVLLMILIMSWNSAAVASSQTTHLKMLISFDPSVSHDDHAMQHIAKGACHTLSLQHSNMTDHVHHLNPDCIKSLNTQHAHASDCQDCNQFHCQTLSHYISSSSIVNDADRHEISHLDPSSSYYVQYSKGYWQEILRPPKA</sequence>
<dbReference type="EMBL" id="JAUTBK010000002">
    <property type="protein sequence ID" value="MDQ1208564.1"/>
    <property type="molecule type" value="Genomic_DNA"/>
</dbReference>
<dbReference type="Proteomes" id="UP001233360">
    <property type="component" value="Unassembled WGS sequence"/>
</dbReference>
<keyword evidence="3" id="KW-1185">Reference proteome</keyword>
<protein>
    <recommendedName>
        <fullName evidence="4">DUF2946 domain-containing protein</fullName>
    </recommendedName>
</protein>